<name>A0A0D8L864_MORMO</name>
<dbReference type="Proteomes" id="UP000032582">
    <property type="component" value="Unassembled WGS sequence"/>
</dbReference>
<dbReference type="EMBL" id="JZSH01000079">
    <property type="protein sequence ID" value="KJF78062.1"/>
    <property type="molecule type" value="Genomic_DNA"/>
</dbReference>
<organism evidence="1 2">
    <name type="scientific">Morganella morganii</name>
    <name type="common">Proteus morganii</name>
    <dbReference type="NCBI Taxonomy" id="582"/>
    <lineage>
        <taxon>Bacteria</taxon>
        <taxon>Pseudomonadati</taxon>
        <taxon>Pseudomonadota</taxon>
        <taxon>Gammaproteobacteria</taxon>
        <taxon>Enterobacterales</taxon>
        <taxon>Morganellaceae</taxon>
        <taxon>Morganella</taxon>
    </lineage>
</organism>
<evidence type="ECO:0000313" key="2">
    <source>
        <dbReference type="Proteomes" id="UP000032582"/>
    </source>
</evidence>
<sequence length="76" mass="8090">MSRINQIRLVASVCREIAGQYPGIKISQKQLAAISAAANSVCAAFNEPDMCDSCSDKLRGGCLPTCAAYSRENNHA</sequence>
<comment type="caution">
    <text evidence="1">The sequence shown here is derived from an EMBL/GenBank/DDBJ whole genome shotgun (WGS) entry which is preliminary data.</text>
</comment>
<reference evidence="1 2" key="1">
    <citation type="submission" date="2015-02" db="EMBL/GenBank/DDBJ databases">
        <title>Whole genome shotgun sequencing of cultured foodborne pathogen.</title>
        <authorList>
            <person name="Timme R."/>
            <person name="Allard M.W."/>
            <person name="Strain E."/>
            <person name="Evans P.S."/>
            <person name="Brown E."/>
        </authorList>
    </citation>
    <scope>NUCLEOTIDE SEQUENCE [LARGE SCALE GENOMIC DNA]</scope>
    <source>
        <strain evidence="1 2">GCSL-TSO-24</strain>
    </source>
</reference>
<dbReference type="PATRIC" id="fig|582.24.peg.2700"/>
<gene>
    <name evidence="1" type="ORF">UA45_08665</name>
</gene>
<evidence type="ECO:0000313" key="1">
    <source>
        <dbReference type="EMBL" id="KJF78062.1"/>
    </source>
</evidence>
<accession>A0A0D8L864</accession>
<proteinExistence type="predicted"/>
<dbReference type="AlphaFoldDB" id="A0A0D8L864"/>
<protein>
    <submittedName>
        <fullName evidence="1">Uncharacterized protein</fullName>
    </submittedName>
</protein>